<dbReference type="Proteomes" id="UP000185728">
    <property type="component" value="Unassembled WGS sequence"/>
</dbReference>
<evidence type="ECO:0000313" key="5">
    <source>
        <dbReference type="Proteomes" id="UP000185728"/>
    </source>
</evidence>
<reference evidence="4 5" key="1">
    <citation type="submission" date="2017-01" db="EMBL/GenBank/DDBJ databases">
        <authorList>
            <person name="Varghese N."/>
            <person name="Submissions S."/>
        </authorList>
    </citation>
    <scope>NUCLEOTIDE SEQUENCE [LARGE SCALE GENOMIC DNA]</scope>
    <source>
        <strain evidence="4 5">DSM 2061</strain>
    </source>
</reference>
<sequence length="344" mass="38478">MLRGLPRGSLLLIQSVDCMEERKKIRWGILGCGNVTEVKSGPAYQKTKGFEVVAVMRRDAGKAADYAKRHGVSKYYSDADALINDKEVDAVYIATPPDSHKRYALKVAAAGKPCCIEKPMAPSYADSLEIEQAFAKKNTPLFVAYYRRSLPRFLKVKEWLDTHQIGEVRHIRWFLGKPPNEVDLSGQYNWRTDAQVAPGGYFDDLASHGLDLFAYLLGDFDEAYGTALNQQGLYTAKDAITGHWLHKKGITGSGTWNFGTHQREDLVEIYGSEGKIVFSVFEEADVALINAKGEERLFVAHPEHVQQFHVENLREDLFGGKSHPSTGKTALHTSWVMDRILGSL</sequence>
<dbReference type="Gene3D" id="3.40.50.720">
    <property type="entry name" value="NAD(P)-binding Rossmann-like Domain"/>
    <property type="match status" value="1"/>
</dbReference>
<gene>
    <name evidence="4" type="ORF">SAMN05421766_101628</name>
</gene>
<keyword evidence="5" id="KW-1185">Reference proteome</keyword>
<proteinExistence type="predicted"/>
<evidence type="ECO:0000259" key="3">
    <source>
        <dbReference type="Pfam" id="PF22725"/>
    </source>
</evidence>
<evidence type="ECO:0000256" key="1">
    <source>
        <dbReference type="ARBA" id="ARBA00023002"/>
    </source>
</evidence>
<evidence type="ECO:0000313" key="4">
    <source>
        <dbReference type="EMBL" id="SIS40807.1"/>
    </source>
</evidence>
<dbReference type="Pfam" id="PF01408">
    <property type="entry name" value="GFO_IDH_MocA"/>
    <property type="match status" value="1"/>
</dbReference>
<dbReference type="Pfam" id="PF22725">
    <property type="entry name" value="GFO_IDH_MocA_C3"/>
    <property type="match status" value="1"/>
</dbReference>
<dbReference type="PANTHER" id="PTHR43818">
    <property type="entry name" value="BCDNA.GH03377"/>
    <property type="match status" value="1"/>
</dbReference>
<organism evidence="4 5">
    <name type="scientific">Zobellia uliginosa</name>
    <dbReference type="NCBI Taxonomy" id="143224"/>
    <lineage>
        <taxon>Bacteria</taxon>
        <taxon>Pseudomonadati</taxon>
        <taxon>Bacteroidota</taxon>
        <taxon>Flavobacteriia</taxon>
        <taxon>Flavobacteriales</taxon>
        <taxon>Flavobacteriaceae</taxon>
        <taxon>Zobellia</taxon>
    </lineage>
</organism>
<dbReference type="InterPro" id="IPR055170">
    <property type="entry name" value="GFO_IDH_MocA-like_dom"/>
</dbReference>
<dbReference type="InterPro" id="IPR050463">
    <property type="entry name" value="Gfo/Idh/MocA_oxidrdct_glycsds"/>
</dbReference>
<evidence type="ECO:0000259" key="2">
    <source>
        <dbReference type="Pfam" id="PF01408"/>
    </source>
</evidence>
<protein>
    <submittedName>
        <fullName evidence="4">Predicted dehydrogenase</fullName>
    </submittedName>
</protein>
<dbReference type="Gene3D" id="3.30.360.10">
    <property type="entry name" value="Dihydrodipicolinate Reductase, domain 2"/>
    <property type="match status" value="1"/>
</dbReference>
<keyword evidence="1" id="KW-0560">Oxidoreductase</keyword>
<dbReference type="SUPFAM" id="SSF51735">
    <property type="entry name" value="NAD(P)-binding Rossmann-fold domains"/>
    <property type="match status" value="1"/>
</dbReference>
<dbReference type="InterPro" id="IPR000683">
    <property type="entry name" value="Gfo/Idh/MocA-like_OxRdtase_N"/>
</dbReference>
<feature type="domain" description="GFO/IDH/MocA-like oxidoreductase" evidence="3">
    <location>
        <begin position="153"/>
        <end position="276"/>
    </location>
</feature>
<dbReference type="InterPro" id="IPR036291">
    <property type="entry name" value="NAD(P)-bd_dom_sf"/>
</dbReference>
<name>A0ABY1KJ68_9FLAO</name>
<dbReference type="EMBL" id="FTOB01000001">
    <property type="protein sequence ID" value="SIS40807.1"/>
    <property type="molecule type" value="Genomic_DNA"/>
</dbReference>
<feature type="domain" description="Gfo/Idh/MocA-like oxidoreductase N-terminal" evidence="2">
    <location>
        <begin position="25"/>
        <end position="145"/>
    </location>
</feature>
<comment type="caution">
    <text evidence="4">The sequence shown here is derived from an EMBL/GenBank/DDBJ whole genome shotgun (WGS) entry which is preliminary data.</text>
</comment>
<dbReference type="PANTHER" id="PTHR43818:SF11">
    <property type="entry name" value="BCDNA.GH03377"/>
    <property type="match status" value="1"/>
</dbReference>
<accession>A0ABY1KJ68</accession>
<dbReference type="SUPFAM" id="SSF55347">
    <property type="entry name" value="Glyceraldehyde-3-phosphate dehydrogenase-like, C-terminal domain"/>
    <property type="match status" value="1"/>
</dbReference>